<dbReference type="Pfam" id="PF04002">
    <property type="entry name" value="RadC"/>
    <property type="match status" value="1"/>
</dbReference>
<keyword evidence="9" id="KW-1185">Reference proteome</keyword>
<dbReference type="PANTHER" id="PTHR30471:SF3">
    <property type="entry name" value="UPF0758 PROTEIN YEES-RELATED"/>
    <property type="match status" value="1"/>
</dbReference>
<feature type="domain" description="MPN" evidence="7">
    <location>
        <begin position="80"/>
        <end position="203"/>
    </location>
</feature>
<keyword evidence="2" id="KW-0645">Protease</keyword>
<dbReference type="OrthoDB" id="9804482at2"/>
<evidence type="ECO:0000256" key="5">
    <source>
        <dbReference type="ARBA" id="ARBA00022833"/>
    </source>
</evidence>
<evidence type="ECO:0000259" key="7">
    <source>
        <dbReference type="PROSITE" id="PS50249"/>
    </source>
</evidence>
<dbReference type="PANTHER" id="PTHR30471">
    <property type="entry name" value="DNA REPAIR PROTEIN RADC"/>
    <property type="match status" value="1"/>
</dbReference>
<dbReference type="Proteomes" id="UP000183954">
    <property type="component" value="Unassembled WGS sequence"/>
</dbReference>
<reference evidence="9" key="1">
    <citation type="submission" date="2016-11" db="EMBL/GenBank/DDBJ databases">
        <authorList>
            <person name="Varghese N."/>
            <person name="Submissions S."/>
        </authorList>
    </citation>
    <scope>NUCLEOTIDE SEQUENCE [LARGE SCALE GENOMIC DNA]</scope>
    <source>
        <strain evidence="9">DSM 15449</strain>
    </source>
</reference>
<comment type="similarity">
    <text evidence="1">Belongs to the UPF0758 family.</text>
</comment>
<dbReference type="GO" id="GO:0008237">
    <property type="term" value="F:metallopeptidase activity"/>
    <property type="evidence" value="ECO:0007669"/>
    <property type="project" value="UniProtKB-KW"/>
</dbReference>
<sequence>MKRNYDKEYASSFIKGLSRLTGISESKLKKYALENNLFNVLEHPRTIDPNKQQLEKIYILNEFISVYRLLKLQEHTSKLSFTSSKVAGDYFTALLGGIKDREKFMAAFLDNGHNIIEVRTFSEGSIAEAVVYPRAILQAALDCDCRAILLAHNHPGGSMSPSIQDRDITQRLISIFTPLQISVLDHIIVAGTTYHSMMEHGTLPQTSSDICYNAIFLDDRKAAEENETDFRVDISNYSKSYLSNCCFPESEDQTDEDEWEL</sequence>
<organism evidence="8 9">
    <name type="scientific">Desulfosporosinus lacus DSM 15449</name>
    <dbReference type="NCBI Taxonomy" id="1121420"/>
    <lineage>
        <taxon>Bacteria</taxon>
        <taxon>Bacillati</taxon>
        <taxon>Bacillota</taxon>
        <taxon>Clostridia</taxon>
        <taxon>Eubacteriales</taxon>
        <taxon>Desulfitobacteriaceae</taxon>
        <taxon>Desulfosporosinus</taxon>
    </lineage>
</organism>
<accession>A0A1M5V058</accession>
<dbReference type="RefSeq" id="WP_073028482.1">
    <property type="nucleotide sequence ID" value="NZ_FQXJ01000004.1"/>
</dbReference>
<dbReference type="EMBL" id="FQXJ01000004">
    <property type="protein sequence ID" value="SHH68609.1"/>
    <property type="molecule type" value="Genomic_DNA"/>
</dbReference>
<evidence type="ECO:0000256" key="3">
    <source>
        <dbReference type="ARBA" id="ARBA00022723"/>
    </source>
</evidence>
<keyword evidence="3" id="KW-0479">Metal-binding</keyword>
<dbReference type="GO" id="GO:0006508">
    <property type="term" value="P:proteolysis"/>
    <property type="evidence" value="ECO:0007669"/>
    <property type="project" value="UniProtKB-KW"/>
</dbReference>
<keyword evidence="5" id="KW-0862">Zinc</keyword>
<evidence type="ECO:0000256" key="6">
    <source>
        <dbReference type="ARBA" id="ARBA00023049"/>
    </source>
</evidence>
<evidence type="ECO:0000313" key="9">
    <source>
        <dbReference type="Proteomes" id="UP000183954"/>
    </source>
</evidence>
<dbReference type="InterPro" id="IPR037518">
    <property type="entry name" value="MPN"/>
</dbReference>
<dbReference type="STRING" id="1121420.SAMN02746098_01142"/>
<protein>
    <submittedName>
        <fullName evidence="8">DNA repair protein RadC</fullName>
    </submittedName>
</protein>
<proteinExistence type="inferred from homology"/>
<keyword evidence="6" id="KW-0482">Metalloprotease</keyword>
<evidence type="ECO:0000256" key="2">
    <source>
        <dbReference type="ARBA" id="ARBA00022670"/>
    </source>
</evidence>
<evidence type="ECO:0000313" key="8">
    <source>
        <dbReference type="EMBL" id="SHH68609.1"/>
    </source>
</evidence>
<keyword evidence="4" id="KW-0378">Hydrolase</keyword>
<evidence type="ECO:0000256" key="1">
    <source>
        <dbReference type="ARBA" id="ARBA00010243"/>
    </source>
</evidence>
<dbReference type="InterPro" id="IPR001405">
    <property type="entry name" value="UPF0758"/>
</dbReference>
<dbReference type="InterPro" id="IPR025657">
    <property type="entry name" value="RadC_JAB"/>
</dbReference>
<name>A0A1M5V058_9FIRM</name>
<dbReference type="AlphaFoldDB" id="A0A1M5V058"/>
<evidence type="ECO:0000256" key="4">
    <source>
        <dbReference type="ARBA" id="ARBA00022801"/>
    </source>
</evidence>
<dbReference type="CDD" id="cd08071">
    <property type="entry name" value="MPN_DUF2466"/>
    <property type="match status" value="1"/>
</dbReference>
<gene>
    <name evidence="8" type="ORF">SAMN02746098_01142</name>
</gene>
<dbReference type="GO" id="GO:0046872">
    <property type="term" value="F:metal ion binding"/>
    <property type="evidence" value="ECO:0007669"/>
    <property type="project" value="UniProtKB-KW"/>
</dbReference>
<dbReference type="PROSITE" id="PS50249">
    <property type="entry name" value="MPN"/>
    <property type="match status" value="1"/>
</dbReference>
<dbReference type="Gene3D" id="3.40.140.10">
    <property type="entry name" value="Cytidine Deaminase, domain 2"/>
    <property type="match status" value="1"/>
</dbReference>